<accession>A0ABD3GN37</accession>
<name>A0ABD3GN37_9MARC</name>
<protein>
    <submittedName>
        <fullName evidence="2">Uncharacterized protein</fullName>
    </submittedName>
</protein>
<sequence length="157" mass="17574">MMCGRLRGEWIMGLEVIRGLLSIRSEVLTLADVGSQLMLAEGALERVERGHDSLVLVFNSVKPELIEARACEVHIREMLPKSVPTPDMHRDRMMKRDNIIDWLPTDEGVKRAPRQPQPVSPATPPNENAADDRGEAHENAPISEEPLAADDNEPRRV</sequence>
<keyword evidence="3" id="KW-1185">Reference proteome</keyword>
<evidence type="ECO:0000256" key="1">
    <source>
        <dbReference type="SAM" id="MobiDB-lite"/>
    </source>
</evidence>
<dbReference type="EMBL" id="JBJQOH010000007">
    <property type="protein sequence ID" value="KAL3679119.1"/>
    <property type="molecule type" value="Genomic_DNA"/>
</dbReference>
<feature type="region of interest" description="Disordered" evidence="1">
    <location>
        <begin position="102"/>
        <end position="157"/>
    </location>
</feature>
<dbReference type="AlphaFoldDB" id="A0ABD3GN37"/>
<dbReference type="Proteomes" id="UP001633002">
    <property type="component" value="Unassembled WGS sequence"/>
</dbReference>
<proteinExistence type="predicted"/>
<comment type="caution">
    <text evidence="2">The sequence shown here is derived from an EMBL/GenBank/DDBJ whole genome shotgun (WGS) entry which is preliminary data.</text>
</comment>
<organism evidence="2 3">
    <name type="scientific">Riccia sorocarpa</name>
    <dbReference type="NCBI Taxonomy" id="122646"/>
    <lineage>
        <taxon>Eukaryota</taxon>
        <taxon>Viridiplantae</taxon>
        <taxon>Streptophyta</taxon>
        <taxon>Embryophyta</taxon>
        <taxon>Marchantiophyta</taxon>
        <taxon>Marchantiopsida</taxon>
        <taxon>Marchantiidae</taxon>
        <taxon>Marchantiales</taxon>
        <taxon>Ricciaceae</taxon>
        <taxon>Riccia</taxon>
    </lineage>
</organism>
<evidence type="ECO:0000313" key="3">
    <source>
        <dbReference type="Proteomes" id="UP001633002"/>
    </source>
</evidence>
<evidence type="ECO:0000313" key="2">
    <source>
        <dbReference type="EMBL" id="KAL3679119.1"/>
    </source>
</evidence>
<reference evidence="2 3" key="1">
    <citation type="submission" date="2024-09" db="EMBL/GenBank/DDBJ databases">
        <title>Chromosome-scale assembly of Riccia sorocarpa.</title>
        <authorList>
            <person name="Paukszto L."/>
        </authorList>
    </citation>
    <scope>NUCLEOTIDE SEQUENCE [LARGE SCALE GENOMIC DNA]</scope>
    <source>
        <strain evidence="2">LP-2024</strain>
        <tissue evidence="2">Aerial parts of the thallus</tissue>
    </source>
</reference>
<feature type="compositionally biased region" description="Pro residues" evidence="1">
    <location>
        <begin position="115"/>
        <end position="124"/>
    </location>
</feature>
<gene>
    <name evidence="2" type="ORF">R1sor_022075</name>
</gene>